<proteinExistence type="predicted"/>
<dbReference type="Pfam" id="PF04893">
    <property type="entry name" value="Yip1"/>
    <property type="match status" value="1"/>
</dbReference>
<dbReference type="InterPro" id="IPR001258">
    <property type="entry name" value="NHL_repeat"/>
</dbReference>
<keyword evidence="2 7" id="KW-0812">Transmembrane</keyword>
<keyword evidence="11" id="KW-1185">Reference proteome</keyword>
<evidence type="ECO:0000259" key="9">
    <source>
        <dbReference type="Pfam" id="PF04893"/>
    </source>
</evidence>
<dbReference type="InterPro" id="IPR011990">
    <property type="entry name" value="TPR-like_helical_dom_sf"/>
</dbReference>
<protein>
    <submittedName>
        <fullName evidence="10">YIP1 family protein</fullName>
    </submittedName>
</protein>
<dbReference type="InterPro" id="IPR050952">
    <property type="entry name" value="TRIM-NHL_E3_ligases"/>
</dbReference>
<dbReference type="CDD" id="cd05819">
    <property type="entry name" value="NHL"/>
    <property type="match status" value="1"/>
</dbReference>
<organism evidence="10 11">
    <name type="scientific">Paenibacillus profundus</name>
    <dbReference type="NCBI Taxonomy" id="1173085"/>
    <lineage>
        <taxon>Bacteria</taxon>
        <taxon>Bacillati</taxon>
        <taxon>Bacillota</taxon>
        <taxon>Bacilli</taxon>
        <taxon>Bacillales</taxon>
        <taxon>Paenibacillaceae</taxon>
        <taxon>Paenibacillus</taxon>
    </lineage>
</organism>
<evidence type="ECO:0000256" key="6">
    <source>
        <dbReference type="PROSITE-ProRule" id="PRU00504"/>
    </source>
</evidence>
<feature type="transmembrane region" description="Helical" evidence="7">
    <location>
        <begin position="635"/>
        <end position="659"/>
    </location>
</feature>
<dbReference type="SUPFAM" id="SSF101898">
    <property type="entry name" value="NHL repeat"/>
    <property type="match status" value="1"/>
</dbReference>
<dbReference type="SUPFAM" id="SSF48452">
    <property type="entry name" value="TPR-like"/>
    <property type="match status" value="1"/>
</dbReference>
<evidence type="ECO:0000256" key="5">
    <source>
        <dbReference type="ARBA" id="ARBA00023136"/>
    </source>
</evidence>
<feature type="repeat" description="NHL" evidence="6">
    <location>
        <begin position="62"/>
        <end position="93"/>
    </location>
</feature>
<feature type="domain" description="Yip1" evidence="9">
    <location>
        <begin position="482"/>
        <end position="652"/>
    </location>
</feature>
<evidence type="ECO:0000256" key="7">
    <source>
        <dbReference type="SAM" id="Phobius"/>
    </source>
</evidence>
<feature type="transmembrane region" description="Helical" evidence="7">
    <location>
        <begin position="431"/>
        <end position="448"/>
    </location>
</feature>
<keyword evidence="3" id="KW-0677">Repeat</keyword>
<dbReference type="Gene3D" id="2.120.10.30">
    <property type="entry name" value="TolB, C-terminal domain"/>
    <property type="match status" value="2"/>
</dbReference>
<feature type="transmembrane region" description="Helical" evidence="7">
    <location>
        <begin position="602"/>
        <end position="623"/>
    </location>
</feature>
<name>A0ABS8YMV3_9BACL</name>
<keyword evidence="5 7" id="KW-0472">Membrane</keyword>
<feature type="transmembrane region" description="Helical" evidence="7">
    <location>
        <begin position="500"/>
        <end position="521"/>
    </location>
</feature>
<dbReference type="InterPro" id="IPR011042">
    <property type="entry name" value="6-blade_b-propeller_TolB-like"/>
</dbReference>
<dbReference type="PROSITE" id="PS51125">
    <property type="entry name" value="NHL"/>
    <property type="match status" value="2"/>
</dbReference>
<gene>
    <name evidence="10" type="ORF">LQV63_20320</name>
</gene>
<evidence type="ECO:0000256" key="1">
    <source>
        <dbReference type="ARBA" id="ARBA00004141"/>
    </source>
</evidence>
<dbReference type="EMBL" id="JAJNBZ010000019">
    <property type="protein sequence ID" value="MCE5171637.1"/>
    <property type="molecule type" value="Genomic_DNA"/>
</dbReference>
<feature type="chain" id="PRO_5047095811" evidence="8">
    <location>
        <begin position="28"/>
        <end position="679"/>
    </location>
</feature>
<reference evidence="10 11" key="1">
    <citation type="submission" date="2021-11" db="EMBL/GenBank/DDBJ databases">
        <title>Draft genome sequence of Paenibacillus profundus YoMME, a new Gram-positive bacteria with exoelectrogenic properties.</title>
        <authorList>
            <person name="Hubenova Y."/>
            <person name="Hubenova E."/>
            <person name="Manasiev Y."/>
            <person name="Peykov S."/>
            <person name="Mitov M."/>
        </authorList>
    </citation>
    <scope>NUCLEOTIDE SEQUENCE [LARGE SCALE GENOMIC DNA]</scope>
    <source>
        <strain evidence="10 11">YoMME</strain>
    </source>
</reference>
<evidence type="ECO:0000256" key="3">
    <source>
        <dbReference type="ARBA" id="ARBA00022737"/>
    </source>
</evidence>
<evidence type="ECO:0000313" key="11">
    <source>
        <dbReference type="Proteomes" id="UP001199916"/>
    </source>
</evidence>
<dbReference type="InterPro" id="IPR006977">
    <property type="entry name" value="Yip1_dom"/>
</dbReference>
<evidence type="ECO:0000256" key="2">
    <source>
        <dbReference type="ARBA" id="ARBA00022692"/>
    </source>
</evidence>
<feature type="transmembrane region" description="Helical" evidence="7">
    <location>
        <begin position="574"/>
        <end position="596"/>
    </location>
</feature>
<dbReference type="PANTHER" id="PTHR24104:SF25">
    <property type="entry name" value="PROTEIN LIN-41"/>
    <property type="match status" value="1"/>
</dbReference>
<evidence type="ECO:0000256" key="8">
    <source>
        <dbReference type="SAM" id="SignalP"/>
    </source>
</evidence>
<dbReference type="RefSeq" id="WP_233698047.1">
    <property type="nucleotide sequence ID" value="NZ_JAJNBZ010000019.1"/>
</dbReference>
<feature type="signal peptide" evidence="8">
    <location>
        <begin position="1"/>
        <end position="27"/>
    </location>
</feature>
<accession>A0ABS8YMV3</accession>
<comment type="caution">
    <text evidence="10">The sequence shown here is derived from an EMBL/GenBank/DDBJ whole genome shotgun (WGS) entry which is preliminary data.</text>
</comment>
<evidence type="ECO:0000256" key="4">
    <source>
        <dbReference type="ARBA" id="ARBA00022989"/>
    </source>
</evidence>
<feature type="repeat" description="NHL" evidence="6">
    <location>
        <begin position="317"/>
        <end position="347"/>
    </location>
</feature>
<feature type="transmembrane region" description="Helical" evidence="7">
    <location>
        <begin position="541"/>
        <end position="562"/>
    </location>
</feature>
<evidence type="ECO:0000313" key="10">
    <source>
        <dbReference type="EMBL" id="MCE5171637.1"/>
    </source>
</evidence>
<sequence length="679" mass="77653">MRNVYGKMLLLVLVVFLWLDSSSAVLAEAPYKTYTEDHNRQFVRTQDAYYPAGSIEKVGELEFSGPSDLYIDAHNRIYVADTNNHRIVVTDEAGRLIRTVGEDVLQSPTGVFVDAQGFVYAADGGLGQVVKFGEDGSVNHTYERPESPLFGKNNPFKPLKVAVDKRGNVYIISEGTTNGVVQMSSHGDFLGYFGSNESQSSLRIMLERFFFTDAQRAKLFKNVPPSPTNIAIDEKGLIYTITQGDEGKSVKRFNISGFNLLPVDMTFDPYYTDVYLSKSGNIYTLSQTGIIFEFDTEGNLLFSFGAPDDGKSRIGLFLNAAGIAVDSREHLYVLDKERNNIQIFEPTEFTGLVHHALELYKEGHYVESREPWSQVLRRNNLFDLAHKGLADAYYKQQLYAESIEEYVIANDKEGYSNAFWEIRNRWLQNNLIVVIYLVLAWLLLRVLLRWVQRKTRVFDPVLRIKRNMMSIAFIREVLFLFRFIKNPFDGFYGIKEEQKVSLWSATFLYALFFVEYVFALYDTGFIFNNMEPSNLILMREIAKVFAPFALWIISNYLVSTISEGEGKFSEVYKGTIYAMAPYLVFSPIIVVVSNVLTFNDAFLYSFSSNIVIVWCVVLMFIKVKEIHDYTVGGTIRNILITLFGMLILSLVLFIVYVLLDQVFDFVYSVIRELMVRAEL</sequence>
<dbReference type="PANTHER" id="PTHR24104">
    <property type="entry name" value="E3 UBIQUITIN-PROTEIN LIGASE NHLRC1-RELATED"/>
    <property type="match status" value="1"/>
</dbReference>
<dbReference type="Pfam" id="PF01436">
    <property type="entry name" value="NHL"/>
    <property type="match status" value="2"/>
</dbReference>
<keyword evidence="4 7" id="KW-1133">Transmembrane helix</keyword>
<comment type="subcellular location">
    <subcellularLocation>
        <location evidence="1">Membrane</location>
        <topology evidence="1">Multi-pass membrane protein</topology>
    </subcellularLocation>
</comment>
<dbReference type="Proteomes" id="UP001199916">
    <property type="component" value="Unassembled WGS sequence"/>
</dbReference>
<keyword evidence="8" id="KW-0732">Signal</keyword>